<keyword evidence="4" id="KW-1185">Reference proteome</keyword>
<dbReference type="EMBL" id="BEXA01000001">
    <property type="protein sequence ID" value="GAY71867.1"/>
    <property type="molecule type" value="Genomic_DNA"/>
</dbReference>
<keyword evidence="1" id="KW-0238">DNA-binding</keyword>
<dbReference type="InterPro" id="IPR000551">
    <property type="entry name" value="MerR-type_HTH_dom"/>
</dbReference>
<proteinExistence type="predicted"/>
<dbReference type="PANTHER" id="PTHR30204">
    <property type="entry name" value="REDOX-CYCLING DRUG-SENSING TRANSCRIPTIONAL ACTIVATOR SOXR"/>
    <property type="match status" value="1"/>
</dbReference>
<evidence type="ECO:0000313" key="4">
    <source>
        <dbReference type="Proteomes" id="UP000286974"/>
    </source>
</evidence>
<reference evidence="3 4" key="1">
    <citation type="submission" date="2017-11" db="EMBL/GenBank/DDBJ databases">
        <title>Draft Genome Sequence of Lactobacillus curieae NBRC 111893 isolated from Koso, a Japanese sugar-Vegetable Fermented Beverage.</title>
        <authorList>
            <person name="Chiou T.Y."/>
            <person name="Oshima K."/>
            <person name="Suda W."/>
            <person name="Hattori M."/>
            <person name="Takahashi T."/>
        </authorList>
    </citation>
    <scope>NUCLEOTIDE SEQUENCE [LARGE SCALE GENOMIC DNA]</scope>
    <source>
        <strain evidence="3 4">NBRC111893</strain>
    </source>
</reference>
<dbReference type="SUPFAM" id="SSF46955">
    <property type="entry name" value="Putative DNA-binding domain"/>
    <property type="match status" value="1"/>
</dbReference>
<name>A0A401FHP8_9LACO</name>
<dbReference type="Gene3D" id="1.10.1660.10">
    <property type="match status" value="1"/>
</dbReference>
<dbReference type="InterPro" id="IPR009061">
    <property type="entry name" value="DNA-bd_dom_put_sf"/>
</dbReference>
<dbReference type="GO" id="GO:0003677">
    <property type="term" value="F:DNA binding"/>
    <property type="evidence" value="ECO:0007669"/>
    <property type="project" value="UniProtKB-KW"/>
</dbReference>
<gene>
    <name evidence="3" type="ORF">NBRC111893_13</name>
</gene>
<comment type="caution">
    <text evidence="3">The sequence shown here is derived from an EMBL/GenBank/DDBJ whole genome shotgun (WGS) entry which is preliminary data.</text>
</comment>
<accession>A0A401FHP8</accession>
<dbReference type="CDD" id="cd01109">
    <property type="entry name" value="HTH_YyaN"/>
    <property type="match status" value="1"/>
</dbReference>
<dbReference type="AlphaFoldDB" id="A0A401FHP8"/>
<protein>
    <submittedName>
        <fullName evidence="3">Transcriptional regulator, MerR family</fullName>
    </submittedName>
</protein>
<organism evidence="3 4">
    <name type="scientific">Lentilactobacillus kosonis</name>
    <dbReference type="NCBI Taxonomy" id="2810561"/>
    <lineage>
        <taxon>Bacteria</taxon>
        <taxon>Bacillati</taxon>
        <taxon>Bacillota</taxon>
        <taxon>Bacilli</taxon>
        <taxon>Lactobacillales</taxon>
        <taxon>Lactobacillaceae</taxon>
        <taxon>Lentilactobacillus</taxon>
    </lineage>
</organism>
<dbReference type="PROSITE" id="PS50937">
    <property type="entry name" value="HTH_MERR_2"/>
    <property type="match status" value="1"/>
</dbReference>
<dbReference type="GO" id="GO:0003700">
    <property type="term" value="F:DNA-binding transcription factor activity"/>
    <property type="evidence" value="ECO:0007669"/>
    <property type="project" value="InterPro"/>
</dbReference>
<evidence type="ECO:0000259" key="2">
    <source>
        <dbReference type="PROSITE" id="PS50937"/>
    </source>
</evidence>
<dbReference type="RefSeq" id="WP_125007515.1">
    <property type="nucleotide sequence ID" value="NZ_BEXA01000001.1"/>
</dbReference>
<dbReference type="SMART" id="SM00422">
    <property type="entry name" value="HTH_MERR"/>
    <property type="match status" value="1"/>
</dbReference>
<dbReference type="OrthoDB" id="9811174at2"/>
<sequence>MSDQSQPKLSIKEFSNLFNLNESTIRYYESQSLLTSKRDKNNRRYFDDTDVSWLKFLLHLKGTGMSLNDMQKYVIWRSKGDATIANRVHLLERTRDEFLKDFAEVQHHLQVLNDKIDWYNNKMAGKIDDEEPFIEYLSKIGHED</sequence>
<evidence type="ECO:0000256" key="1">
    <source>
        <dbReference type="ARBA" id="ARBA00023125"/>
    </source>
</evidence>
<dbReference type="InterPro" id="IPR047057">
    <property type="entry name" value="MerR_fam"/>
</dbReference>
<evidence type="ECO:0000313" key="3">
    <source>
        <dbReference type="EMBL" id="GAY71867.1"/>
    </source>
</evidence>
<feature type="domain" description="HTH merR-type" evidence="2">
    <location>
        <begin position="8"/>
        <end position="76"/>
    </location>
</feature>
<dbReference type="PANTHER" id="PTHR30204:SF98">
    <property type="entry name" value="HTH-TYPE TRANSCRIPTIONAL REGULATOR ADHR"/>
    <property type="match status" value="1"/>
</dbReference>
<dbReference type="Proteomes" id="UP000286974">
    <property type="component" value="Unassembled WGS sequence"/>
</dbReference>
<dbReference type="Pfam" id="PF13411">
    <property type="entry name" value="MerR_1"/>
    <property type="match status" value="1"/>
</dbReference>